<name>A0AA86P0H0_9EUKA</name>
<proteinExistence type="predicted"/>
<reference evidence="2 3" key="2">
    <citation type="submission" date="2024-07" db="EMBL/GenBank/DDBJ databases">
        <authorList>
            <person name="Akdeniz Z."/>
        </authorList>
    </citation>
    <scope>NUCLEOTIDE SEQUENCE [LARGE SCALE GENOMIC DNA]</scope>
</reference>
<dbReference type="AlphaFoldDB" id="A0AA86P0H0"/>
<dbReference type="Proteomes" id="UP001642409">
    <property type="component" value="Unassembled WGS sequence"/>
</dbReference>
<accession>A0AA86P0H0</accession>
<reference evidence="1" key="1">
    <citation type="submission" date="2023-06" db="EMBL/GenBank/DDBJ databases">
        <authorList>
            <person name="Kurt Z."/>
        </authorList>
    </citation>
    <scope>NUCLEOTIDE SEQUENCE</scope>
</reference>
<dbReference type="EMBL" id="CATOUU010000440">
    <property type="protein sequence ID" value="CAI9929594.1"/>
    <property type="molecule type" value="Genomic_DNA"/>
</dbReference>
<sequence>MTNLPNMTKQRPYSRITKQDLMHEFKVNISPSRPQTHLSALRINKESEAARFFKGVKIHSESLENEIQKINDKIQQRQQHLLDWDNKLTSIQIQSLKESYVDDQSKQKELNDSITFLQQNLNTMKQTIFKIASKVGMHIQSQQALFNLQNYLKRPFEIKYATQFNNNSYKLQWFKTSEVKQLVQDFTTGQHHYYTKWHLQNESRPLILLDELNIYKKQLKQIQQQNMQQLQISIPTKSSFEKPQITSRYQQLNLPSSPKRINQELNQKTQSNLWQDQKQNNNIVFEHIDSKNLSNEYKLAFQVLRNSLIIPQMYNFHCCEQITNIMERLTEKQSNQLSATAVNTLAKMDVLNLEIQNRNIKQKVQENTLLQSEMSKENIKMKWLISRRNELKTAVETTDFRLKSIKKCADILNKYISNEAVFYDQAIPVYVRNFYIFITDMQKKLNKADKEKMKRARYKLLQIQSAVGLNTQEKQVHKIQEIQVLPFQSPDLKIVNYKLFFEKNKTKLQQHEAIKENIRKQQEEKNREFYK</sequence>
<gene>
    <name evidence="2" type="ORF">HINF_LOCUS12708</name>
    <name evidence="1" type="ORF">HINF_LOCUS17239</name>
</gene>
<organism evidence="1">
    <name type="scientific">Hexamita inflata</name>
    <dbReference type="NCBI Taxonomy" id="28002"/>
    <lineage>
        <taxon>Eukaryota</taxon>
        <taxon>Metamonada</taxon>
        <taxon>Diplomonadida</taxon>
        <taxon>Hexamitidae</taxon>
        <taxon>Hexamitinae</taxon>
        <taxon>Hexamita</taxon>
    </lineage>
</organism>
<comment type="caution">
    <text evidence="1">The sequence shown here is derived from an EMBL/GenBank/DDBJ whole genome shotgun (WGS) entry which is preliminary data.</text>
</comment>
<keyword evidence="3" id="KW-1185">Reference proteome</keyword>
<evidence type="ECO:0000313" key="1">
    <source>
        <dbReference type="EMBL" id="CAI9929594.1"/>
    </source>
</evidence>
<protein>
    <submittedName>
        <fullName evidence="1">Uncharacterized protein</fullName>
    </submittedName>
</protein>
<evidence type="ECO:0000313" key="2">
    <source>
        <dbReference type="EMBL" id="CAL5992702.1"/>
    </source>
</evidence>
<dbReference type="EMBL" id="CAXDID020000029">
    <property type="protein sequence ID" value="CAL5992702.1"/>
    <property type="molecule type" value="Genomic_DNA"/>
</dbReference>
<evidence type="ECO:0000313" key="3">
    <source>
        <dbReference type="Proteomes" id="UP001642409"/>
    </source>
</evidence>